<comment type="cofactor">
    <cofactor evidence="2">
        <name>Mg(2+)</name>
        <dbReference type="ChEBI" id="CHEBI:18420"/>
    </cofactor>
</comment>
<dbReference type="SUPFAM" id="SSF52518">
    <property type="entry name" value="Thiamin diphosphate-binding fold (THDP-binding)"/>
    <property type="match status" value="2"/>
</dbReference>
<comment type="similarity">
    <text evidence="4">Belongs to the transketolase family.</text>
</comment>
<feature type="domain" description="Transketolase-like pyrimidine-binding" evidence="5">
    <location>
        <begin position="293"/>
        <end position="458"/>
    </location>
</feature>
<dbReference type="SUPFAM" id="SSF52922">
    <property type="entry name" value="TK C-terminal domain-like"/>
    <property type="match status" value="1"/>
</dbReference>
<dbReference type="InterPro" id="IPR051157">
    <property type="entry name" value="PDH/Transketolase"/>
</dbReference>
<dbReference type="InterPro" id="IPR005475">
    <property type="entry name" value="Transketolase-like_Pyr-bd"/>
</dbReference>
<dbReference type="AlphaFoldDB" id="A0A6I6JPD0"/>
<sequence>MCRLNTLYMIQRAGSGHIGSSFSSLDIVTWLFLKELQLGSDVEHIYFSSKGHDSPGLYSVMIALGLIPFDSIHTLRQLGGLPGHPDVSTPGIVANTGSLGMGISKAKGMVQANRLSRQKGQRIFVMLGDGEMQEGQLWESLASAVKSGMWEITAIVDRNRIQSDTWVDLTSPQGDVKSRFRACGWRVETVNGHDFEGLEEVFSSVAEERKRPQVIFAETGKGHGVLRFLHSADENDDTPYPYHSGAVDPELYSEAFRELKERIEAAFRSAGGPAIAFHKGPSRECANPLPYLQKLVPAYEDALANAAKERKKLVALDADLKFDCGLGKFAAEHRERFFECGIAEQDMVSQAGAMAGKGFLPIVHSFSCFLTARANEQIFNNATERTNVTYSGFLAGVVPGGPGHSHQAVRDIAALRGIPDMLMAEPCCEADVPWLLATLLDHAGPSYLRICSIPWERVDIEAIPAAIGHGRVLLPGRKALCFAYGPVLVSQALAAANASPHDIGVVELPWLSTVDSAWLADLVKDTDILFSLDNHQVDGGQGTTLGQALASLRSPAPRLVQIGVEGIAVCGTNSQVLAHHGLDAQSLVDRFDEVLRDE</sequence>
<organism evidence="6 7">
    <name type="scientific">Pseudodesulfovibrio cashew</name>
    <dbReference type="NCBI Taxonomy" id="2678688"/>
    <lineage>
        <taxon>Bacteria</taxon>
        <taxon>Pseudomonadati</taxon>
        <taxon>Thermodesulfobacteriota</taxon>
        <taxon>Desulfovibrionia</taxon>
        <taxon>Desulfovibrionales</taxon>
        <taxon>Desulfovibrionaceae</taxon>
    </lineage>
</organism>
<dbReference type="PANTHER" id="PTHR43825:SF1">
    <property type="entry name" value="TRANSKETOLASE-LIKE PYRIMIDINE-BINDING DOMAIN-CONTAINING PROTEIN"/>
    <property type="match status" value="1"/>
</dbReference>
<keyword evidence="7" id="KW-1185">Reference proteome</keyword>
<dbReference type="Proteomes" id="UP000428328">
    <property type="component" value="Chromosome"/>
</dbReference>
<dbReference type="Pfam" id="PF00456">
    <property type="entry name" value="Transketolase_N"/>
    <property type="match status" value="1"/>
</dbReference>
<dbReference type="Gene3D" id="3.40.50.920">
    <property type="match status" value="1"/>
</dbReference>
<dbReference type="GO" id="GO:0005737">
    <property type="term" value="C:cytoplasm"/>
    <property type="evidence" value="ECO:0007669"/>
    <property type="project" value="UniProtKB-ARBA"/>
</dbReference>
<dbReference type="CDD" id="cd07033">
    <property type="entry name" value="TPP_PYR_DXS_TK_like"/>
    <property type="match status" value="1"/>
</dbReference>
<accession>A0A6I6JPD0</accession>
<evidence type="ECO:0000313" key="6">
    <source>
        <dbReference type="EMBL" id="QGY41957.1"/>
    </source>
</evidence>
<evidence type="ECO:0000256" key="3">
    <source>
        <dbReference type="ARBA" id="ARBA00001964"/>
    </source>
</evidence>
<dbReference type="PANTHER" id="PTHR43825">
    <property type="entry name" value="PYRUVATE DEHYDROGENASE E1 COMPONENT"/>
    <property type="match status" value="1"/>
</dbReference>
<evidence type="ECO:0000259" key="5">
    <source>
        <dbReference type="SMART" id="SM00861"/>
    </source>
</evidence>
<protein>
    <submittedName>
        <fullName evidence="6">Transketolase</fullName>
    </submittedName>
</protein>
<dbReference type="Pfam" id="PF02780">
    <property type="entry name" value="Transketolase_C"/>
    <property type="match status" value="1"/>
</dbReference>
<dbReference type="EMBL" id="CP046400">
    <property type="protein sequence ID" value="QGY41957.1"/>
    <property type="molecule type" value="Genomic_DNA"/>
</dbReference>
<dbReference type="Pfam" id="PF02779">
    <property type="entry name" value="Transket_pyr"/>
    <property type="match status" value="1"/>
</dbReference>
<dbReference type="KEGG" id="psel:GM415_02265"/>
<evidence type="ECO:0000313" key="7">
    <source>
        <dbReference type="Proteomes" id="UP000428328"/>
    </source>
</evidence>
<reference evidence="6 7" key="1">
    <citation type="submission" date="2019-11" db="EMBL/GenBank/DDBJ databases">
        <authorList>
            <person name="Zheng R.K."/>
            <person name="Sun C.M."/>
        </authorList>
    </citation>
    <scope>NUCLEOTIDE SEQUENCE [LARGE SCALE GENOMIC DNA]</scope>
    <source>
        <strain evidence="6 7">SRB007</strain>
    </source>
</reference>
<evidence type="ECO:0000256" key="2">
    <source>
        <dbReference type="ARBA" id="ARBA00001946"/>
    </source>
</evidence>
<dbReference type="InterPro" id="IPR009014">
    <property type="entry name" value="Transketo_C/PFOR_II"/>
</dbReference>
<evidence type="ECO:0000256" key="1">
    <source>
        <dbReference type="ARBA" id="ARBA00001936"/>
    </source>
</evidence>
<evidence type="ECO:0000256" key="4">
    <source>
        <dbReference type="ARBA" id="ARBA00007131"/>
    </source>
</evidence>
<comment type="cofactor">
    <cofactor evidence="1">
        <name>Mn(2+)</name>
        <dbReference type="ChEBI" id="CHEBI:29035"/>
    </cofactor>
</comment>
<name>A0A6I6JPD0_9BACT</name>
<dbReference type="InterPro" id="IPR033248">
    <property type="entry name" value="Transketolase_C"/>
</dbReference>
<proteinExistence type="inferred from homology"/>
<dbReference type="InterPro" id="IPR029061">
    <property type="entry name" value="THDP-binding"/>
</dbReference>
<gene>
    <name evidence="6" type="ORF">GM415_02265</name>
</gene>
<dbReference type="SMART" id="SM00861">
    <property type="entry name" value="Transket_pyr"/>
    <property type="match status" value="1"/>
</dbReference>
<comment type="cofactor">
    <cofactor evidence="3">
        <name>thiamine diphosphate</name>
        <dbReference type="ChEBI" id="CHEBI:58937"/>
    </cofactor>
</comment>
<dbReference type="InterPro" id="IPR005474">
    <property type="entry name" value="Transketolase_N"/>
</dbReference>
<dbReference type="Gene3D" id="3.40.50.970">
    <property type="match status" value="2"/>
</dbReference>